<feature type="signal peptide" evidence="2">
    <location>
        <begin position="1"/>
        <end position="22"/>
    </location>
</feature>
<keyword evidence="2" id="KW-0732">Signal</keyword>
<feature type="coiled-coil region" evidence="1">
    <location>
        <begin position="217"/>
        <end position="244"/>
    </location>
</feature>
<dbReference type="AlphaFoldDB" id="A0A7K1GEV6"/>
<keyword evidence="1" id="KW-0175">Coiled coil</keyword>
<dbReference type="RefSeq" id="WP_155089863.1">
    <property type="nucleotide sequence ID" value="NZ_WJYA01000008.1"/>
</dbReference>
<evidence type="ECO:0000313" key="4">
    <source>
        <dbReference type="Proteomes" id="UP000447545"/>
    </source>
</evidence>
<comment type="caution">
    <text evidence="3">The sequence shown here is derived from an EMBL/GenBank/DDBJ whole genome shotgun (WGS) entry which is preliminary data.</text>
</comment>
<evidence type="ECO:0000313" key="3">
    <source>
        <dbReference type="EMBL" id="MTE27842.1"/>
    </source>
</evidence>
<sequence length="350" mass="38245">MKNLKFLTALLFVSVLAFTSCQDEIDNENGDNPNTNSADSPTAQNLERTSMYDGSFDDFLDGISCSSVLLPVTATVNDQQVTIVSQSDYQLVLDILGEFTNDDDSVQFQFPLTVRLSNYTEVVIANQTEFDQLMNACEDAEQQAEDAINCLDIDFPITILTYDANLEQTGSVVIESEQQLYGYINNFGDDAFFSVNYPITATLNGSGTVEISSDADLQSQINECLATEDEMDEAEEEADNLTDILVDGLFTVEAFVTAGVDTASDYAEFTIDFANDLTCTAENTVDATVEDVQGTYEVTSEMDVFFSLTFSGNATFELVNGTWEVTSYSESSIALQSTTNAAVTLVLDQI</sequence>
<evidence type="ECO:0000256" key="1">
    <source>
        <dbReference type="SAM" id="Coils"/>
    </source>
</evidence>
<organism evidence="3 4">
    <name type="scientific">Winogradskyella ouciana</name>
    <dbReference type="NCBI Taxonomy" id="2608631"/>
    <lineage>
        <taxon>Bacteria</taxon>
        <taxon>Pseudomonadati</taxon>
        <taxon>Bacteroidota</taxon>
        <taxon>Flavobacteriia</taxon>
        <taxon>Flavobacteriales</taxon>
        <taxon>Flavobacteriaceae</taxon>
        <taxon>Winogradskyella</taxon>
    </lineage>
</organism>
<feature type="chain" id="PRO_5029903984" description="DUF4382 domain-containing protein" evidence="2">
    <location>
        <begin position="23"/>
        <end position="350"/>
    </location>
</feature>
<name>A0A7K1GEV6_9FLAO</name>
<evidence type="ECO:0000256" key="2">
    <source>
        <dbReference type="SAM" id="SignalP"/>
    </source>
</evidence>
<proteinExistence type="predicted"/>
<gene>
    <name evidence="3" type="ORF">F1003_12945</name>
</gene>
<accession>A0A7K1GEV6</accession>
<dbReference type="Proteomes" id="UP000447545">
    <property type="component" value="Unassembled WGS sequence"/>
</dbReference>
<evidence type="ECO:0008006" key="5">
    <source>
        <dbReference type="Google" id="ProtNLM"/>
    </source>
</evidence>
<reference evidence="3 4" key="1">
    <citation type="submission" date="2019-11" db="EMBL/GenBank/DDBJ databases">
        <title>Winogradskyella ouciana sp. nov., isolated from the hadal seawater of the Mariana Trench.</title>
        <authorList>
            <person name="Liu R."/>
        </authorList>
    </citation>
    <scope>NUCLEOTIDE SEQUENCE [LARGE SCALE GENOMIC DNA]</scope>
    <source>
        <strain evidence="3 4">ZXX205</strain>
    </source>
</reference>
<keyword evidence="4" id="KW-1185">Reference proteome</keyword>
<protein>
    <recommendedName>
        <fullName evidence="5">DUF4382 domain-containing protein</fullName>
    </recommendedName>
</protein>
<dbReference type="EMBL" id="WJYA01000008">
    <property type="protein sequence ID" value="MTE27842.1"/>
    <property type="molecule type" value="Genomic_DNA"/>
</dbReference>
<dbReference type="PROSITE" id="PS51257">
    <property type="entry name" value="PROKAR_LIPOPROTEIN"/>
    <property type="match status" value="1"/>
</dbReference>